<evidence type="ECO:0000256" key="7">
    <source>
        <dbReference type="ARBA" id="ARBA00023125"/>
    </source>
</evidence>
<dbReference type="InterPro" id="IPR001650">
    <property type="entry name" value="Helicase_C-like"/>
</dbReference>
<sequence length="964" mass="113659">MKENLREYLRNLNKKDFIYLEYPGIILICYAFSHKKPIVLIWEKKEKERIFEDLHFFFKDVRLFEDEKEISSIISRRNFDCLVLTDDEIEREIFKTETIMVKKDEKISYNDFIKFLVDNSFTKTERVFQKGEFSTRGFIIDIFPFEESQPFRIELDNDRVSSIRKFDVFTNRSFELLDFINISGVKKEKVRLKEILDDFTIISREIKGIKSDIKITQYGFRLPFSPAPNFNRDLNLLRRFLNEKRDYNITIVLESQGEIDRMKEILEDYDITFKSGHLSKGFIIEDIKEIFITESDIFGFARVMSEKIEIPEYDIDDFKEGDYVVHEDFGIGIFEGLKYEEIHGKYLEFLKVKFGSKDEVLVPVDKIYLIKRYIGKDKPEILPISKSRWEKKKEKIKENLKEIARDMLNLYAKRKSSKGFKFSPDTIEQKEMEALFPYEETEDQMKAISEIKKDMENDSPMERLLCGEVGYGKTEVALRAAFKAVMDSKQVAILAPTTILAEQHYLTFKNRLKDYPVNIELLSRFTKRTEKEIIRRIEDGSVDIVIGTHRILSKDIKFKDLGLLIVDEEQRFGVRQKDKIKKMKENIDFLSMSATPIPRTMNMALYGIMDLSVIETPPPGRMSVITEIIKWDDEVIRDIIMRENERGGQVFFVHNRIETIMNIRRKLEDILPDMKICVAHGRMRSNELERIMIDFIHKKYDILLSTAIIESGLDIPNANTIIINDAHKFGLADLHQLRGRVGRSLRRGFCYLIVPRWISPDAMKRVSAIKNYSYLGAGFKIALLDLEIRGAGTILGLRQHGFIDDVGYDMFEKLLEEAIGEIRGEKMGRLMRTEVILKKTLFIPKEYISNEDERIKIYRKLFNAKSESDLDDLRRYVEDVYGKMPEEMKRIFYWLSIKIKCERKMVSKIEEIEDGFSLKIEKKIEKNLIREIVRKVRIKRFSLKDGIEVVLENEKEIEKFLEVI</sequence>
<dbReference type="Pfam" id="PF00271">
    <property type="entry name" value="Helicase_C"/>
    <property type="match status" value="1"/>
</dbReference>
<feature type="domain" description="Helicase C-terminal" evidence="12">
    <location>
        <begin position="635"/>
        <end position="787"/>
    </location>
</feature>
<dbReference type="Pfam" id="PF02559">
    <property type="entry name" value="CarD_TRCF_RID"/>
    <property type="match status" value="1"/>
</dbReference>
<evidence type="ECO:0000256" key="4">
    <source>
        <dbReference type="ARBA" id="ARBA00022801"/>
    </source>
</evidence>
<dbReference type="InterPro" id="IPR004576">
    <property type="entry name" value="Mfd"/>
</dbReference>
<dbReference type="InterPro" id="IPR014001">
    <property type="entry name" value="Helicase_ATP-bd"/>
</dbReference>
<dbReference type="GO" id="GO:0005524">
    <property type="term" value="F:ATP binding"/>
    <property type="evidence" value="ECO:0007669"/>
    <property type="project" value="UniProtKB-UniRule"/>
</dbReference>
<dbReference type="AlphaFoldDB" id="A0A7C4U7V0"/>
<feature type="domain" description="Helicase ATP-binding" evidence="11">
    <location>
        <begin position="454"/>
        <end position="614"/>
    </location>
</feature>
<evidence type="ECO:0000256" key="3">
    <source>
        <dbReference type="ARBA" id="ARBA00022763"/>
    </source>
</evidence>
<evidence type="ECO:0000313" key="13">
    <source>
        <dbReference type="EMBL" id="HGW92253.1"/>
    </source>
</evidence>
<dbReference type="InterPro" id="IPR047112">
    <property type="entry name" value="RecG/Mfd"/>
</dbReference>
<dbReference type="NCBIfam" id="TIGR00580">
    <property type="entry name" value="mfd"/>
    <property type="match status" value="1"/>
</dbReference>
<keyword evidence="5" id="KW-0347">Helicase</keyword>
<dbReference type="InterPro" id="IPR011545">
    <property type="entry name" value="DEAD/DEAH_box_helicase_dom"/>
</dbReference>
<dbReference type="GO" id="GO:0005737">
    <property type="term" value="C:cytoplasm"/>
    <property type="evidence" value="ECO:0007669"/>
    <property type="project" value="UniProtKB-SubCell"/>
</dbReference>
<dbReference type="GO" id="GO:0003684">
    <property type="term" value="F:damaged DNA binding"/>
    <property type="evidence" value="ECO:0007669"/>
    <property type="project" value="InterPro"/>
</dbReference>
<dbReference type="CDD" id="cd17991">
    <property type="entry name" value="DEXHc_TRCF"/>
    <property type="match status" value="1"/>
</dbReference>
<dbReference type="PROSITE" id="PS51194">
    <property type="entry name" value="HELICASE_CTER"/>
    <property type="match status" value="1"/>
</dbReference>
<reference evidence="13" key="1">
    <citation type="journal article" date="2020" name="mSystems">
        <title>Genome- and Community-Level Interaction Insights into Carbon Utilization and Element Cycling Functions of Hydrothermarchaeota in Hydrothermal Sediment.</title>
        <authorList>
            <person name="Zhou Z."/>
            <person name="Liu Y."/>
            <person name="Xu W."/>
            <person name="Pan J."/>
            <person name="Luo Z.H."/>
            <person name="Li M."/>
        </authorList>
    </citation>
    <scope>NUCLEOTIDE SEQUENCE [LARGE SCALE GENOMIC DNA]</scope>
    <source>
        <strain evidence="13">SpSt-780</strain>
    </source>
</reference>
<dbReference type="Gene3D" id="3.40.50.11180">
    <property type="match status" value="1"/>
</dbReference>
<evidence type="ECO:0000256" key="9">
    <source>
        <dbReference type="HAMAP-Rule" id="MF_00969"/>
    </source>
</evidence>
<evidence type="ECO:0000256" key="10">
    <source>
        <dbReference type="SAM" id="Coils"/>
    </source>
</evidence>
<dbReference type="InterPro" id="IPR036101">
    <property type="entry name" value="CarD-like/TRCF_RID_sf"/>
</dbReference>
<dbReference type="SUPFAM" id="SSF52540">
    <property type="entry name" value="P-loop containing nucleoside triphosphate hydrolases"/>
    <property type="match status" value="4"/>
</dbReference>
<comment type="function">
    <text evidence="9">Couples transcription and DNA repair by recognizing RNA polymerase (RNAP) stalled at DNA lesions. Mediates ATP-dependent release of RNAP and its truncated transcript from the DNA, and recruitment of nucleotide excision repair machinery to the damaged site.</text>
</comment>
<dbReference type="PANTHER" id="PTHR47964">
    <property type="entry name" value="ATP-DEPENDENT DNA HELICASE HOMOLOG RECG, CHLOROPLASTIC"/>
    <property type="match status" value="1"/>
</dbReference>
<dbReference type="InterPro" id="IPR027417">
    <property type="entry name" value="P-loop_NTPase"/>
</dbReference>
<dbReference type="GO" id="GO:0016787">
    <property type="term" value="F:hydrolase activity"/>
    <property type="evidence" value="ECO:0007669"/>
    <property type="project" value="UniProtKB-KW"/>
</dbReference>
<evidence type="ECO:0000256" key="1">
    <source>
        <dbReference type="ARBA" id="ARBA00022490"/>
    </source>
</evidence>
<proteinExistence type="inferred from homology"/>
<dbReference type="Pfam" id="PF17757">
    <property type="entry name" value="UvrB_inter"/>
    <property type="match status" value="1"/>
</dbReference>
<dbReference type="EC" id="3.6.4.-" evidence="9"/>
<dbReference type="GO" id="GO:0003678">
    <property type="term" value="F:DNA helicase activity"/>
    <property type="evidence" value="ECO:0007669"/>
    <property type="project" value="TreeGrafter"/>
</dbReference>
<keyword evidence="2 9" id="KW-0547">Nucleotide-binding</keyword>
<evidence type="ECO:0000256" key="5">
    <source>
        <dbReference type="ARBA" id="ARBA00022806"/>
    </source>
</evidence>
<dbReference type="InterPro" id="IPR005118">
    <property type="entry name" value="TRCF_C"/>
</dbReference>
<dbReference type="SMART" id="SM00490">
    <property type="entry name" value="HELICc"/>
    <property type="match status" value="1"/>
</dbReference>
<dbReference type="GO" id="GO:0006355">
    <property type="term" value="P:regulation of DNA-templated transcription"/>
    <property type="evidence" value="ECO:0007669"/>
    <property type="project" value="UniProtKB-UniRule"/>
</dbReference>
<dbReference type="PROSITE" id="PS51192">
    <property type="entry name" value="HELICASE_ATP_BIND_1"/>
    <property type="match status" value="1"/>
</dbReference>
<keyword evidence="8 9" id="KW-0234">DNA repair</keyword>
<dbReference type="GO" id="GO:0000716">
    <property type="term" value="P:transcription-coupled nucleotide-excision repair, DNA damage recognition"/>
    <property type="evidence" value="ECO:0007669"/>
    <property type="project" value="UniProtKB-UniRule"/>
</dbReference>
<comment type="subcellular location">
    <subcellularLocation>
        <location evidence="9">Cytoplasm</location>
    </subcellularLocation>
</comment>
<dbReference type="Gene3D" id="3.90.1150.50">
    <property type="entry name" value="Transcription-repair-coupling factor, D7 domain"/>
    <property type="match status" value="1"/>
</dbReference>
<dbReference type="SMART" id="SM01058">
    <property type="entry name" value="CarD_TRCF"/>
    <property type="match status" value="1"/>
</dbReference>
<evidence type="ECO:0000256" key="2">
    <source>
        <dbReference type="ARBA" id="ARBA00022741"/>
    </source>
</evidence>
<accession>A0A7C4U7V0</accession>
<name>A0A7C4U7V0_UNCW3</name>
<dbReference type="InterPro" id="IPR037235">
    <property type="entry name" value="TRCF-like_C_D7"/>
</dbReference>
<comment type="similarity">
    <text evidence="9">In the C-terminal section; belongs to the helicase family. RecG subfamily.</text>
</comment>
<evidence type="ECO:0000256" key="6">
    <source>
        <dbReference type="ARBA" id="ARBA00022840"/>
    </source>
</evidence>
<gene>
    <name evidence="9 13" type="primary">mfd</name>
    <name evidence="13" type="ORF">ENV67_06925</name>
</gene>
<keyword evidence="4 9" id="KW-0378">Hydrolase</keyword>
<dbReference type="InterPro" id="IPR003711">
    <property type="entry name" value="CarD-like/TRCF_RID"/>
</dbReference>
<dbReference type="SMART" id="SM00982">
    <property type="entry name" value="TRCF"/>
    <property type="match status" value="1"/>
</dbReference>
<comment type="similarity">
    <text evidence="9">In the N-terminal section; belongs to the UvrB family.</text>
</comment>
<dbReference type="Pfam" id="PF03461">
    <property type="entry name" value="TRCF"/>
    <property type="match status" value="1"/>
</dbReference>
<evidence type="ECO:0000259" key="11">
    <source>
        <dbReference type="PROSITE" id="PS51192"/>
    </source>
</evidence>
<dbReference type="HAMAP" id="MF_00969">
    <property type="entry name" value="TRCF"/>
    <property type="match status" value="1"/>
</dbReference>
<keyword evidence="10" id="KW-0175">Coiled coil</keyword>
<organism evidence="13">
    <name type="scientific">candidate division WOR-3 bacterium</name>
    <dbReference type="NCBI Taxonomy" id="2052148"/>
    <lineage>
        <taxon>Bacteria</taxon>
        <taxon>Bacteria division WOR-3</taxon>
    </lineage>
</organism>
<keyword evidence="1 9" id="KW-0963">Cytoplasm</keyword>
<feature type="coiled-coil region" evidence="10">
    <location>
        <begin position="386"/>
        <end position="413"/>
    </location>
</feature>
<dbReference type="EMBL" id="DTHG01000084">
    <property type="protein sequence ID" value="HGW92253.1"/>
    <property type="molecule type" value="Genomic_DNA"/>
</dbReference>
<keyword evidence="7 9" id="KW-0238">DNA-binding</keyword>
<dbReference type="SMART" id="SM00487">
    <property type="entry name" value="DEXDc"/>
    <property type="match status" value="1"/>
</dbReference>
<dbReference type="SUPFAM" id="SSF143517">
    <property type="entry name" value="TRCF domain-like"/>
    <property type="match status" value="1"/>
</dbReference>
<dbReference type="Gene3D" id="3.30.2060.10">
    <property type="entry name" value="Penicillin-binding protein 1b domain"/>
    <property type="match status" value="1"/>
</dbReference>
<dbReference type="PANTHER" id="PTHR47964:SF1">
    <property type="entry name" value="ATP-DEPENDENT DNA HELICASE HOMOLOG RECG, CHLOROPLASTIC"/>
    <property type="match status" value="1"/>
</dbReference>
<evidence type="ECO:0000256" key="8">
    <source>
        <dbReference type="ARBA" id="ARBA00023204"/>
    </source>
</evidence>
<dbReference type="SUPFAM" id="SSF141259">
    <property type="entry name" value="CarD-like"/>
    <property type="match status" value="1"/>
</dbReference>
<evidence type="ECO:0000259" key="12">
    <source>
        <dbReference type="PROSITE" id="PS51194"/>
    </source>
</evidence>
<dbReference type="Gene3D" id="2.40.10.170">
    <property type="match status" value="1"/>
</dbReference>
<dbReference type="Pfam" id="PF00270">
    <property type="entry name" value="DEAD"/>
    <property type="match status" value="1"/>
</dbReference>
<comment type="caution">
    <text evidence="13">The sequence shown here is derived from an EMBL/GenBank/DDBJ whole genome shotgun (WGS) entry which is preliminary data.</text>
</comment>
<protein>
    <recommendedName>
        <fullName evidence="9">Transcription-repair-coupling factor</fullName>
        <shortName evidence="9">TRCF</shortName>
        <ecNumber evidence="9">3.6.4.-</ecNumber>
    </recommendedName>
</protein>
<keyword evidence="6 9" id="KW-0067">ATP-binding</keyword>
<dbReference type="Gene3D" id="3.40.50.300">
    <property type="entry name" value="P-loop containing nucleotide triphosphate hydrolases"/>
    <property type="match status" value="2"/>
</dbReference>
<keyword evidence="3 9" id="KW-0227">DNA damage</keyword>
<dbReference type="InterPro" id="IPR041471">
    <property type="entry name" value="UvrB_inter"/>
</dbReference>